<feature type="domain" description="VOC" evidence="1">
    <location>
        <begin position="5"/>
        <end position="121"/>
    </location>
</feature>
<dbReference type="Pfam" id="PF00903">
    <property type="entry name" value="Glyoxalase"/>
    <property type="match status" value="1"/>
</dbReference>
<accession>A0ABU9KEZ3</accession>
<gene>
    <name evidence="2" type="ORF">AAEO50_20030</name>
</gene>
<dbReference type="InterPro" id="IPR004360">
    <property type="entry name" value="Glyas_Fos-R_dOase_dom"/>
</dbReference>
<name>A0ABU9KEZ3_9BACI</name>
<dbReference type="PANTHER" id="PTHR36437">
    <property type="entry name" value="GLYOXALASE/BLEOMYCIN RESISTANCE PROTEIN/DIOXYGENASE"/>
    <property type="match status" value="1"/>
</dbReference>
<proteinExistence type="predicted"/>
<dbReference type="RefSeq" id="WP_341986129.1">
    <property type="nucleotide sequence ID" value="NZ_JBBYAF010000061.1"/>
</dbReference>
<dbReference type="Proteomes" id="UP001389717">
    <property type="component" value="Unassembled WGS sequence"/>
</dbReference>
<reference evidence="2 3" key="1">
    <citation type="submission" date="2024-04" db="EMBL/GenBank/DDBJ databases">
        <title>Bacillus oryzaecorticis sp. nov., a moderately halophilic bacterium isolated from rice husks.</title>
        <authorList>
            <person name="Zhu H.-S."/>
        </authorList>
    </citation>
    <scope>NUCLEOTIDE SEQUENCE [LARGE SCALE GENOMIC DNA]</scope>
    <source>
        <strain evidence="2 3">ZC255</strain>
    </source>
</reference>
<evidence type="ECO:0000313" key="3">
    <source>
        <dbReference type="Proteomes" id="UP001389717"/>
    </source>
</evidence>
<dbReference type="SUPFAM" id="SSF54593">
    <property type="entry name" value="Glyoxalase/Bleomycin resistance protein/Dihydroxybiphenyl dioxygenase"/>
    <property type="match status" value="1"/>
</dbReference>
<keyword evidence="3" id="KW-1185">Reference proteome</keyword>
<dbReference type="CDD" id="cd06587">
    <property type="entry name" value="VOC"/>
    <property type="match status" value="1"/>
</dbReference>
<evidence type="ECO:0000313" key="2">
    <source>
        <dbReference type="EMBL" id="MEL3974582.1"/>
    </source>
</evidence>
<dbReference type="Gene3D" id="3.10.180.10">
    <property type="entry name" value="2,3-Dihydroxybiphenyl 1,2-Dioxygenase, domain 1"/>
    <property type="match status" value="1"/>
</dbReference>
<dbReference type="PANTHER" id="PTHR36437:SF2">
    <property type="entry name" value="GLYOXALASE_BLEOMYCIN RESISTANCE PROTEIN_DIOXYGENASE"/>
    <property type="match status" value="1"/>
</dbReference>
<protein>
    <submittedName>
        <fullName evidence="2">VOC family protein</fullName>
    </submittedName>
</protein>
<organism evidence="2 3">
    <name type="scientific">Rossellomorea oryzaecorticis</name>
    <dbReference type="NCBI Taxonomy" id="1396505"/>
    <lineage>
        <taxon>Bacteria</taxon>
        <taxon>Bacillati</taxon>
        <taxon>Bacillota</taxon>
        <taxon>Bacilli</taxon>
        <taxon>Bacillales</taxon>
        <taxon>Bacillaceae</taxon>
        <taxon>Rossellomorea</taxon>
    </lineage>
</organism>
<dbReference type="EMBL" id="JBBYAF010000061">
    <property type="protein sequence ID" value="MEL3974582.1"/>
    <property type="molecule type" value="Genomic_DNA"/>
</dbReference>
<sequence length="121" mass="13995">MIVKKINTVFIPVADLRKSVEWYAENLGFRLDQKQYREIDQLPVYTFPMGETSLTLEEEESFMPSTSTVPICNIHTAEIEKVREDFLSKGVNIESDIITFPDFSYFNFRDLNGNLLMICTG</sequence>
<comment type="caution">
    <text evidence="2">The sequence shown here is derived from an EMBL/GenBank/DDBJ whole genome shotgun (WGS) entry which is preliminary data.</text>
</comment>
<dbReference type="PROSITE" id="PS51819">
    <property type="entry name" value="VOC"/>
    <property type="match status" value="1"/>
</dbReference>
<dbReference type="InterPro" id="IPR037523">
    <property type="entry name" value="VOC_core"/>
</dbReference>
<evidence type="ECO:0000259" key="1">
    <source>
        <dbReference type="PROSITE" id="PS51819"/>
    </source>
</evidence>
<dbReference type="InterPro" id="IPR029068">
    <property type="entry name" value="Glyas_Bleomycin-R_OHBP_Dase"/>
</dbReference>